<keyword evidence="1" id="KW-0812">Transmembrane</keyword>
<dbReference type="HOGENOM" id="CLU_071993_1_0_11"/>
<dbReference type="PANTHER" id="PTHR35531">
    <property type="entry name" value="INNER MEMBRANE PROTEIN YBCI-RELATED"/>
    <property type="match status" value="1"/>
</dbReference>
<keyword evidence="2" id="KW-0378">Hydrolase</keyword>
<dbReference type="PANTHER" id="PTHR35531:SF1">
    <property type="entry name" value="INNER MEMBRANE PROTEIN YBCI-RELATED"/>
    <property type="match status" value="1"/>
</dbReference>
<name>C7MIA4_BRAFD</name>
<keyword evidence="3" id="KW-1185">Reference proteome</keyword>
<gene>
    <name evidence="2" type="ordered locus">Bfae_06660</name>
</gene>
<evidence type="ECO:0000313" key="2">
    <source>
        <dbReference type="EMBL" id="ACU84530.1"/>
    </source>
</evidence>
<feature type="transmembrane region" description="Helical" evidence="1">
    <location>
        <begin position="147"/>
        <end position="164"/>
    </location>
</feature>
<dbReference type="Pfam" id="PF04307">
    <property type="entry name" value="YdjM"/>
    <property type="match status" value="1"/>
</dbReference>
<keyword evidence="1" id="KW-0472">Membrane</keyword>
<keyword evidence="1" id="KW-1133">Transmembrane helix</keyword>
<evidence type="ECO:0000256" key="1">
    <source>
        <dbReference type="SAM" id="Phobius"/>
    </source>
</evidence>
<dbReference type="KEGG" id="bfa:Bfae_06660"/>
<feature type="transmembrane region" description="Helical" evidence="1">
    <location>
        <begin position="88"/>
        <end position="109"/>
    </location>
</feature>
<protein>
    <submittedName>
        <fullName evidence="2">Predicted membrane-bound metal-dependent hydrolase (DUF457)</fullName>
    </submittedName>
</protein>
<proteinExistence type="predicted"/>
<dbReference type="OrthoDB" id="3425909at2"/>
<feature type="transmembrane region" description="Helical" evidence="1">
    <location>
        <begin position="233"/>
        <end position="254"/>
    </location>
</feature>
<dbReference type="GO" id="GO:0016787">
    <property type="term" value="F:hydrolase activity"/>
    <property type="evidence" value="ECO:0007669"/>
    <property type="project" value="UniProtKB-KW"/>
</dbReference>
<reference evidence="2 3" key="1">
    <citation type="journal article" date="2009" name="Stand. Genomic Sci.">
        <title>Complete genome sequence of Brachybacterium faecium type strain (Schefferle 6-10).</title>
        <authorList>
            <person name="Lapidus A."/>
            <person name="Pukall R."/>
            <person name="Labuttii K."/>
            <person name="Copeland A."/>
            <person name="Del Rio T.G."/>
            <person name="Nolan M."/>
            <person name="Chen F."/>
            <person name="Lucas S."/>
            <person name="Tice H."/>
            <person name="Cheng J.F."/>
            <person name="Bruce D."/>
            <person name="Goodwin L."/>
            <person name="Pitluck S."/>
            <person name="Rohde M."/>
            <person name="Goker M."/>
            <person name="Pati A."/>
            <person name="Ivanova N."/>
            <person name="Mavrommatis K."/>
            <person name="Chen A."/>
            <person name="Palaniappan K."/>
            <person name="D'haeseleer P."/>
            <person name="Chain P."/>
            <person name="Bristow J."/>
            <person name="Eisen J.A."/>
            <person name="Markowitz V."/>
            <person name="Hugenholtz P."/>
            <person name="Kyrpides N.C."/>
            <person name="Klenk H.P."/>
        </authorList>
    </citation>
    <scope>NUCLEOTIDE SEQUENCE [LARGE SCALE GENOMIC DNA]</scope>
    <source>
        <strain evidence="3">ATCC 43885 / DSM 4810 / JCM 11609 / LMG 19847 / NBRC 14762 / NCIMB 9860 / 6-10</strain>
    </source>
</reference>
<accession>C7MIA4</accession>
<dbReference type="InterPro" id="IPR007404">
    <property type="entry name" value="YdjM-like"/>
</dbReference>
<feature type="transmembrane region" description="Helical" evidence="1">
    <location>
        <begin position="115"/>
        <end position="135"/>
    </location>
</feature>
<dbReference type="STRING" id="446465.Bfae_06660"/>
<dbReference type="PATRIC" id="fig|446465.5.peg.656"/>
<dbReference type="eggNOG" id="COG1988">
    <property type="taxonomic scope" value="Bacteria"/>
</dbReference>
<dbReference type="Proteomes" id="UP000001919">
    <property type="component" value="Chromosome"/>
</dbReference>
<organism evidence="2 3">
    <name type="scientific">Brachybacterium faecium (strain ATCC 43885 / DSM 4810 / JCM 11609 / LMG 19847 / NBRC 14762 / NCIMB 9860 / 6-10)</name>
    <dbReference type="NCBI Taxonomy" id="446465"/>
    <lineage>
        <taxon>Bacteria</taxon>
        <taxon>Bacillati</taxon>
        <taxon>Actinomycetota</taxon>
        <taxon>Actinomycetes</taxon>
        <taxon>Micrococcales</taxon>
        <taxon>Dermabacteraceae</taxon>
        <taxon>Brachybacterium</taxon>
    </lineage>
</organism>
<evidence type="ECO:0000313" key="3">
    <source>
        <dbReference type="Proteomes" id="UP000001919"/>
    </source>
</evidence>
<dbReference type="AlphaFoldDB" id="C7MIA4"/>
<sequence length="260" mass="26258">MPMMGGHHAISGTAAWMALAGSAPVMGRVTGLDLWQLDPAQVIAGAVVATGAALLPDIDHPSATISRSGGGFTKALTRTIGSVTGHRGATHTLLAAVVFTAAAVLVLGLDWQVDVALLGEVQAGAVLLVAAMCALGTRALKMVDGALLPWAVGLGAGLLVAVIAPDTSVWLPAAVAVGTLTHLAGDLLTTDGIPFPTWPLVARPPRRLATPLWQRSGDIALPLLGDAGSVREWLLCTALTAFAATTVTVTIAGAPEMLAV</sequence>
<dbReference type="EMBL" id="CP001643">
    <property type="protein sequence ID" value="ACU84530.1"/>
    <property type="molecule type" value="Genomic_DNA"/>
</dbReference>